<feature type="transmembrane region" description="Helical" evidence="2">
    <location>
        <begin position="151"/>
        <end position="169"/>
    </location>
</feature>
<reference evidence="3" key="1">
    <citation type="journal article" date="2014" name="Int. J. Syst. Evol. Microbiol.">
        <title>Complete genome sequence of Corynebacterium casei LMG S-19264T (=DSM 44701T), isolated from a smear-ripened cheese.</title>
        <authorList>
            <consortium name="US DOE Joint Genome Institute (JGI-PGF)"/>
            <person name="Walter F."/>
            <person name="Albersmeier A."/>
            <person name="Kalinowski J."/>
            <person name="Ruckert C."/>
        </authorList>
    </citation>
    <scope>NUCLEOTIDE SEQUENCE</scope>
    <source>
        <strain evidence="3">JCM 3051</strain>
    </source>
</reference>
<organism evidence="3 4">
    <name type="scientific">Promicromonospora citrea</name>
    <dbReference type="NCBI Taxonomy" id="43677"/>
    <lineage>
        <taxon>Bacteria</taxon>
        <taxon>Bacillati</taxon>
        <taxon>Actinomycetota</taxon>
        <taxon>Actinomycetes</taxon>
        <taxon>Micrococcales</taxon>
        <taxon>Promicromonosporaceae</taxon>
        <taxon>Promicromonospora</taxon>
    </lineage>
</organism>
<dbReference type="AlphaFoldDB" id="A0A8H9GD79"/>
<dbReference type="EMBL" id="BMPT01000001">
    <property type="protein sequence ID" value="GGM09883.1"/>
    <property type="molecule type" value="Genomic_DNA"/>
</dbReference>
<feature type="region of interest" description="Disordered" evidence="1">
    <location>
        <begin position="19"/>
        <end position="48"/>
    </location>
</feature>
<evidence type="ECO:0000256" key="1">
    <source>
        <dbReference type="SAM" id="MobiDB-lite"/>
    </source>
</evidence>
<dbReference type="PANTHER" id="PTHR37308:SF1">
    <property type="entry name" value="POLYPRENYL-PHOSPHATE TRANSPORTER"/>
    <property type="match status" value="1"/>
</dbReference>
<feature type="transmembrane region" description="Helical" evidence="2">
    <location>
        <begin position="123"/>
        <end position="145"/>
    </location>
</feature>
<accession>A0A8H9GD79</accession>
<evidence type="ECO:0000313" key="3">
    <source>
        <dbReference type="EMBL" id="GGM09883.1"/>
    </source>
</evidence>
<feature type="transmembrane region" description="Helical" evidence="2">
    <location>
        <begin position="206"/>
        <end position="239"/>
    </location>
</feature>
<evidence type="ECO:0000313" key="4">
    <source>
        <dbReference type="Proteomes" id="UP000655589"/>
    </source>
</evidence>
<dbReference type="Proteomes" id="UP000655589">
    <property type="component" value="Unassembled WGS sequence"/>
</dbReference>
<evidence type="ECO:0000256" key="2">
    <source>
        <dbReference type="SAM" id="Phobius"/>
    </source>
</evidence>
<keyword evidence="2" id="KW-1133">Transmembrane helix</keyword>
<feature type="transmembrane region" description="Helical" evidence="2">
    <location>
        <begin position="251"/>
        <end position="275"/>
    </location>
</feature>
<feature type="transmembrane region" description="Helical" evidence="2">
    <location>
        <begin position="181"/>
        <end position="200"/>
    </location>
</feature>
<comment type="caution">
    <text evidence="3">The sequence shown here is derived from an EMBL/GenBank/DDBJ whole genome shotgun (WGS) entry which is preliminary data.</text>
</comment>
<gene>
    <name evidence="3" type="ORF">GCM10010102_02190</name>
</gene>
<sequence length="350" mass="36500">MSVSQAWVERSMQVSLCPRLRPVSTQSPDATRPGPVRRHAAPSTRTPWTAAPGLAVRGGLVGAAESVPGISGGTIALVVGLYDALLGAASQVVHAGRELVQGVVQRRGLRPAGAALRQVDWPFLVPVLAGMAVVLLVSLSTIAPLLESNPVPMRALFFGMIAVSVAVPLRMMPGRFRPLDVVLLAVGVVAAFFLTGLPAAEIDDPPLWLVFVGAAVAINALVLPGVSGSFVLLAMGLYIPVQQALHDRDLAFVGTFVLGAAVGLGSFVKVLHWLLEHRRQGTMAMLAGLMVGSLRSLWPWQDDAGALQAPSGGLVAPVLLALAGAVVVLVAMWWESRRAPQTAPAPVGRA</sequence>
<keyword evidence="2" id="KW-0472">Membrane</keyword>
<keyword evidence="4" id="KW-1185">Reference proteome</keyword>
<proteinExistence type="predicted"/>
<dbReference type="Pfam" id="PF04018">
    <property type="entry name" value="VCA0040-like"/>
    <property type="match status" value="1"/>
</dbReference>
<feature type="transmembrane region" description="Helical" evidence="2">
    <location>
        <begin position="312"/>
        <end position="334"/>
    </location>
</feature>
<protein>
    <submittedName>
        <fullName evidence="3">DUF368 domain-containing protein</fullName>
    </submittedName>
</protein>
<dbReference type="PANTHER" id="PTHR37308">
    <property type="entry name" value="INTEGRAL MEMBRANE PROTEIN"/>
    <property type="match status" value="1"/>
</dbReference>
<dbReference type="InterPro" id="IPR007163">
    <property type="entry name" value="VCA0040-like"/>
</dbReference>
<keyword evidence="2" id="KW-0812">Transmembrane</keyword>
<reference evidence="3" key="2">
    <citation type="submission" date="2020-09" db="EMBL/GenBank/DDBJ databases">
        <authorList>
            <person name="Sun Q."/>
            <person name="Ohkuma M."/>
        </authorList>
    </citation>
    <scope>NUCLEOTIDE SEQUENCE</scope>
    <source>
        <strain evidence="3">JCM 3051</strain>
    </source>
</reference>
<name>A0A8H9GD79_9MICO</name>